<dbReference type="RefSeq" id="WP_182607181.1">
    <property type="nucleotide sequence ID" value="NZ_VKHT01000587.1"/>
</dbReference>
<gene>
    <name evidence="2" type="ORF">FNQ90_16905</name>
</gene>
<dbReference type="EMBL" id="VKHT01000587">
    <property type="protein sequence ID" value="MBB0245737.1"/>
    <property type="molecule type" value="Genomic_DNA"/>
</dbReference>
<dbReference type="AlphaFoldDB" id="A0A7W3TF93"/>
<name>A0A7W3TF93_9ACTN</name>
<keyword evidence="3" id="KW-1185">Reference proteome</keyword>
<reference evidence="3" key="1">
    <citation type="submission" date="2019-10" db="EMBL/GenBank/DDBJ databases">
        <title>Streptomyces sp. nov., a novel actinobacterium isolated from alkaline environment.</title>
        <authorList>
            <person name="Golinska P."/>
        </authorList>
    </citation>
    <scope>NUCLEOTIDE SEQUENCE [LARGE SCALE GENOMIC DNA]</scope>
    <source>
        <strain evidence="3">DSM 42118</strain>
    </source>
</reference>
<accession>A0A7W3TF93</accession>
<evidence type="ECO:0008006" key="4">
    <source>
        <dbReference type="Google" id="ProtNLM"/>
    </source>
</evidence>
<organism evidence="2 3">
    <name type="scientific">Streptomyces alkaliphilus</name>
    <dbReference type="NCBI Taxonomy" id="1472722"/>
    <lineage>
        <taxon>Bacteria</taxon>
        <taxon>Bacillati</taxon>
        <taxon>Actinomycetota</taxon>
        <taxon>Actinomycetes</taxon>
        <taxon>Kitasatosporales</taxon>
        <taxon>Streptomycetaceae</taxon>
        <taxon>Streptomyces</taxon>
    </lineage>
</organism>
<comment type="caution">
    <text evidence="2">The sequence shown here is derived from an EMBL/GenBank/DDBJ whole genome shotgun (WGS) entry which is preliminary data.</text>
</comment>
<protein>
    <recommendedName>
        <fullName evidence="4">Nucleopolyhedrovirus P10 family protein</fullName>
    </recommendedName>
</protein>
<feature type="non-terminal residue" evidence="2">
    <location>
        <position position="231"/>
    </location>
</feature>
<feature type="region of interest" description="Disordered" evidence="1">
    <location>
        <begin position="131"/>
        <end position="169"/>
    </location>
</feature>
<evidence type="ECO:0000313" key="3">
    <source>
        <dbReference type="Proteomes" id="UP000538929"/>
    </source>
</evidence>
<dbReference type="Proteomes" id="UP000538929">
    <property type="component" value="Unassembled WGS sequence"/>
</dbReference>
<proteinExistence type="predicted"/>
<evidence type="ECO:0000313" key="2">
    <source>
        <dbReference type="EMBL" id="MBB0245737.1"/>
    </source>
</evidence>
<sequence length="231" mass="23384">MGVPGLTETVREQVRMGRLLPLGDPVPAGAGWIAEGAVRELLTGDAHAVPGARLLRLRFSPDTTAAPLGREERPAAGLTAGAVLLDAEVLLSGEEPLPQAAERVRTALTAGARALSLPVTAVDVRVAGLLEAEERPEEPGDGAPTVPDTPASRTPSRPGSTSGDTDARERAVVTAVTAPTGVRGTVPFPGPAGPSVRIAPTGEAGWVEVQLALARDADMGSTVAEAARAGA</sequence>
<evidence type="ECO:0000256" key="1">
    <source>
        <dbReference type="SAM" id="MobiDB-lite"/>
    </source>
</evidence>
<feature type="compositionally biased region" description="Polar residues" evidence="1">
    <location>
        <begin position="151"/>
        <end position="164"/>
    </location>
</feature>